<accession>A0A3M0BZB1</accession>
<feature type="signal peptide" evidence="1">
    <location>
        <begin position="1"/>
        <end position="27"/>
    </location>
</feature>
<dbReference type="OrthoDB" id="9810773at2"/>
<dbReference type="Pfam" id="PF06347">
    <property type="entry name" value="SH3_4"/>
    <property type="match status" value="2"/>
</dbReference>
<proteinExistence type="predicted"/>
<sequence>MTAVLKRAANLVALMLLAAMVGGTATAWQTETRTTPLTGPSGQPLPRFVSVVAREANLRTGPGRQYPILWIYRRPGLPLLVVDEYGPWRKLRDRDGEEGWMHRSLLSGRRMAIITGTKRDLFARPDRNSPVRIEAEGGVTGQIRDCRPLWCRLEIEGVSGWIERRFLWGIRDGEIID</sequence>
<protein>
    <submittedName>
        <fullName evidence="2">SH3-like domain-containing protein</fullName>
    </submittedName>
</protein>
<gene>
    <name evidence="2" type="ORF">BXY39_3180</name>
</gene>
<dbReference type="Gene3D" id="2.30.30.40">
    <property type="entry name" value="SH3 Domains"/>
    <property type="match status" value="1"/>
</dbReference>
<dbReference type="InParanoid" id="A0A3M0BZB1"/>
<evidence type="ECO:0000256" key="1">
    <source>
        <dbReference type="SAM" id="SignalP"/>
    </source>
</evidence>
<dbReference type="RefSeq" id="WP_121939822.1">
    <property type="nucleotide sequence ID" value="NZ_REFR01000014.1"/>
</dbReference>
<dbReference type="EMBL" id="REFR01000014">
    <property type="protein sequence ID" value="RMB02828.1"/>
    <property type="molecule type" value="Genomic_DNA"/>
</dbReference>
<dbReference type="InterPro" id="IPR010466">
    <property type="entry name" value="DUF1058"/>
</dbReference>
<feature type="chain" id="PRO_5017986744" evidence="1">
    <location>
        <begin position="28"/>
        <end position="177"/>
    </location>
</feature>
<evidence type="ECO:0000313" key="3">
    <source>
        <dbReference type="Proteomes" id="UP000271227"/>
    </source>
</evidence>
<keyword evidence="1" id="KW-0732">Signal</keyword>
<dbReference type="AlphaFoldDB" id="A0A3M0BZB1"/>
<reference evidence="2 3" key="1">
    <citation type="submission" date="2018-10" db="EMBL/GenBank/DDBJ databases">
        <title>Genomic Encyclopedia of Archaeal and Bacterial Type Strains, Phase II (KMG-II): from individual species to whole genera.</title>
        <authorList>
            <person name="Goeker M."/>
        </authorList>
    </citation>
    <scope>NUCLEOTIDE SEQUENCE [LARGE SCALE GENOMIC DNA]</scope>
    <source>
        <strain evidence="2 3">DSM 25217</strain>
    </source>
</reference>
<comment type="caution">
    <text evidence="2">The sequence shown here is derived from an EMBL/GenBank/DDBJ whole genome shotgun (WGS) entry which is preliminary data.</text>
</comment>
<keyword evidence="3" id="KW-1185">Reference proteome</keyword>
<organism evidence="2 3">
    <name type="scientific">Eilatimonas milleporae</name>
    <dbReference type="NCBI Taxonomy" id="911205"/>
    <lineage>
        <taxon>Bacteria</taxon>
        <taxon>Pseudomonadati</taxon>
        <taxon>Pseudomonadota</taxon>
        <taxon>Alphaproteobacteria</taxon>
        <taxon>Kordiimonadales</taxon>
        <taxon>Kordiimonadaceae</taxon>
        <taxon>Eilatimonas</taxon>
    </lineage>
</organism>
<evidence type="ECO:0000313" key="2">
    <source>
        <dbReference type="EMBL" id="RMB02828.1"/>
    </source>
</evidence>
<name>A0A3M0BZB1_9PROT</name>
<dbReference type="Proteomes" id="UP000271227">
    <property type="component" value="Unassembled WGS sequence"/>
</dbReference>